<feature type="compositionally biased region" description="Low complexity" evidence="5">
    <location>
        <begin position="201"/>
        <end position="220"/>
    </location>
</feature>
<protein>
    <recommendedName>
        <fullName evidence="6">RING-type domain-containing protein</fullName>
    </recommendedName>
</protein>
<dbReference type="EMBL" id="QUTI01026931">
    <property type="protein sequence ID" value="RLO05436.1"/>
    <property type="molecule type" value="Genomic_DNA"/>
</dbReference>
<dbReference type="GO" id="GO:0061630">
    <property type="term" value="F:ubiquitin protein ligase activity"/>
    <property type="evidence" value="ECO:0007669"/>
    <property type="project" value="TreeGrafter"/>
</dbReference>
<feature type="compositionally biased region" description="Polar residues" evidence="5">
    <location>
        <begin position="221"/>
        <end position="234"/>
    </location>
</feature>
<evidence type="ECO:0000256" key="1">
    <source>
        <dbReference type="ARBA" id="ARBA00022723"/>
    </source>
</evidence>
<dbReference type="SMART" id="SM00184">
    <property type="entry name" value="RING"/>
    <property type="match status" value="1"/>
</dbReference>
<dbReference type="VEuPathDB" id="FungiDB:H257_05326"/>
<reference evidence="8 9" key="1">
    <citation type="journal article" date="2018" name="J. Invertebr. Pathol.">
        <title>New genotyping method for the causative agent of crayfish plague (Aphanomyces astaci) based on whole genome data.</title>
        <authorList>
            <person name="Minardi D."/>
            <person name="Studholme D.J."/>
            <person name="van der Giezen M."/>
            <person name="Pretto T."/>
            <person name="Oidtmann B."/>
        </authorList>
    </citation>
    <scope>NUCLEOTIDE SEQUENCE [LARGE SCALE GENOMIC DNA]</scope>
    <source>
        <strain evidence="8 9">KB13</strain>
    </source>
</reference>
<dbReference type="GO" id="GO:0012505">
    <property type="term" value="C:endomembrane system"/>
    <property type="evidence" value="ECO:0007669"/>
    <property type="project" value="TreeGrafter"/>
</dbReference>
<dbReference type="SUPFAM" id="SSF57850">
    <property type="entry name" value="RING/U-box"/>
    <property type="match status" value="1"/>
</dbReference>
<evidence type="ECO:0000313" key="8">
    <source>
        <dbReference type="EMBL" id="RLO05436.1"/>
    </source>
</evidence>
<dbReference type="PROSITE" id="PS50089">
    <property type="entry name" value="ZF_RING_2"/>
    <property type="match status" value="1"/>
</dbReference>
<dbReference type="SMART" id="SM01197">
    <property type="entry name" value="FANCL_C"/>
    <property type="match status" value="1"/>
</dbReference>
<keyword evidence="2 4" id="KW-0863">Zinc-finger</keyword>
<keyword evidence="3" id="KW-0862">Zinc</keyword>
<evidence type="ECO:0000256" key="3">
    <source>
        <dbReference type="ARBA" id="ARBA00022833"/>
    </source>
</evidence>
<name>A0A3L6V9V0_APHAT</name>
<evidence type="ECO:0000259" key="6">
    <source>
        <dbReference type="PROSITE" id="PS50089"/>
    </source>
</evidence>
<evidence type="ECO:0000313" key="7">
    <source>
        <dbReference type="EMBL" id="KAF0755389.1"/>
    </source>
</evidence>
<dbReference type="EMBL" id="VJMI01010578">
    <property type="protein sequence ID" value="KAF0755389.1"/>
    <property type="molecule type" value="Genomic_DNA"/>
</dbReference>
<dbReference type="InterPro" id="IPR050731">
    <property type="entry name" value="HRD1_E3_ubiq-ligases"/>
</dbReference>
<dbReference type="InterPro" id="IPR001841">
    <property type="entry name" value="Znf_RING"/>
</dbReference>
<organism evidence="7 10">
    <name type="scientific">Aphanomyces astaci</name>
    <name type="common">Crayfish plague agent</name>
    <dbReference type="NCBI Taxonomy" id="112090"/>
    <lineage>
        <taxon>Eukaryota</taxon>
        <taxon>Sar</taxon>
        <taxon>Stramenopiles</taxon>
        <taxon>Oomycota</taxon>
        <taxon>Saprolegniomycetes</taxon>
        <taxon>Saprolegniales</taxon>
        <taxon>Verrucalvaceae</taxon>
        <taxon>Aphanomyces</taxon>
    </lineage>
</organism>
<feature type="region of interest" description="Disordered" evidence="5">
    <location>
        <begin position="198"/>
        <end position="273"/>
    </location>
</feature>
<dbReference type="InterPro" id="IPR013083">
    <property type="entry name" value="Znf_RING/FYVE/PHD"/>
</dbReference>
<feature type="domain" description="RING-type" evidence="6">
    <location>
        <begin position="82"/>
        <end position="126"/>
    </location>
</feature>
<dbReference type="Pfam" id="PF13639">
    <property type="entry name" value="zf-RING_2"/>
    <property type="match status" value="1"/>
</dbReference>
<gene>
    <name evidence="7" type="ORF">AaE_004988</name>
    <name evidence="8" type="ORF">DYB28_001858</name>
</gene>
<dbReference type="Proteomes" id="UP000469452">
    <property type="component" value="Unassembled WGS sequence"/>
</dbReference>
<accession>A0A3L6V9V0</accession>
<dbReference type="CDD" id="cd16454">
    <property type="entry name" value="RING-H2_PA-TM-RING"/>
    <property type="match status" value="1"/>
</dbReference>
<evidence type="ECO:0000256" key="5">
    <source>
        <dbReference type="SAM" id="MobiDB-lite"/>
    </source>
</evidence>
<proteinExistence type="predicted"/>
<dbReference type="Gene3D" id="3.30.40.10">
    <property type="entry name" value="Zinc/RING finger domain, C3HC4 (zinc finger)"/>
    <property type="match status" value="1"/>
</dbReference>
<dbReference type="AlphaFoldDB" id="A0A3L6V9V0"/>
<comment type="caution">
    <text evidence="7">The sequence shown here is derived from an EMBL/GenBank/DDBJ whole genome shotgun (WGS) entry which is preliminary data.</text>
</comment>
<keyword evidence="1" id="KW-0479">Metal-binding</keyword>
<dbReference type="GO" id="GO:0008270">
    <property type="term" value="F:zinc ion binding"/>
    <property type="evidence" value="ECO:0007669"/>
    <property type="project" value="UniProtKB-KW"/>
</dbReference>
<dbReference type="PANTHER" id="PTHR22763">
    <property type="entry name" value="RING ZINC FINGER PROTEIN"/>
    <property type="match status" value="1"/>
</dbReference>
<dbReference type="Proteomes" id="UP000275652">
    <property type="component" value="Unassembled WGS sequence"/>
</dbReference>
<evidence type="ECO:0000256" key="2">
    <source>
        <dbReference type="ARBA" id="ARBA00022771"/>
    </source>
</evidence>
<reference evidence="7 10" key="2">
    <citation type="submission" date="2019-06" db="EMBL/GenBank/DDBJ databases">
        <title>Genomics analysis of Aphanomyces spp. identifies a new class of oomycete effector associated with host adaptation.</title>
        <authorList>
            <person name="Gaulin E."/>
        </authorList>
    </citation>
    <scope>NUCLEOTIDE SEQUENCE [LARGE SCALE GENOMIC DNA]</scope>
    <source>
        <strain evidence="7 10">E</strain>
    </source>
</reference>
<sequence>MLPETTTKSNKGVHVSVNVQYKPLPTATVGSVMTVFESPYWANFMIQYIMPYLKSYKPTSQSILEKLATWTVSSVPRVDESCAICMSSMMPDDNKANVVALPCSHTFHSDCIRQWLTRCNTCPYCRHEFQKELTGRFVVSTIKTALVVDAEITQANVRDIAVGGHTMQAIVNMTLFQVHDDANYGCDLFVELQQAQQGHNTTSQTTTTTTTTSSHQPTTTDATISVATPTTPSPRQARKRGSVSSTTADAARLLKRLRTTSSHPPNGTAAPGA</sequence>
<dbReference type="GO" id="GO:0043161">
    <property type="term" value="P:proteasome-mediated ubiquitin-dependent protein catabolic process"/>
    <property type="evidence" value="ECO:0007669"/>
    <property type="project" value="TreeGrafter"/>
</dbReference>
<evidence type="ECO:0000256" key="4">
    <source>
        <dbReference type="PROSITE-ProRule" id="PRU00175"/>
    </source>
</evidence>
<evidence type="ECO:0000313" key="10">
    <source>
        <dbReference type="Proteomes" id="UP000469452"/>
    </source>
</evidence>
<evidence type="ECO:0000313" key="9">
    <source>
        <dbReference type="Proteomes" id="UP000275652"/>
    </source>
</evidence>